<dbReference type="NCBIfam" id="NF041554">
    <property type="entry name" value="SA1362_fam"/>
    <property type="match status" value="1"/>
</dbReference>
<evidence type="ECO:0000256" key="2">
    <source>
        <dbReference type="SAM" id="Phobius"/>
    </source>
</evidence>
<dbReference type="STRING" id="1314751.GCA_001591425_03269"/>
<dbReference type="RefSeq" id="WP_066418485.1">
    <property type="nucleotide sequence ID" value="NZ_CP018866.1"/>
</dbReference>
<dbReference type="Proteomes" id="UP000215224">
    <property type="component" value="Chromosome"/>
</dbReference>
<sequence>MKSRTKTIILWTILSLAIIYLISELFTNTRGLLTQLLIIVGAATVFYLVFRHFIAGRIGGGANGSKYKKAVKQSKKKYQAKPAPSTFNMKDRAAVKSKPQKATKPKRKTATHLTVIEGKKGKKKNRAFF</sequence>
<dbReference type="EMBL" id="CP018866">
    <property type="protein sequence ID" value="AST92467.1"/>
    <property type="molecule type" value="Genomic_DNA"/>
</dbReference>
<dbReference type="KEGG" id="bcoh:BC6307_14775"/>
<dbReference type="AlphaFoldDB" id="A0A223KSX1"/>
<feature type="transmembrane region" description="Helical" evidence="2">
    <location>
        <begin position="32"/>
        <end position="50"/>
    </location>
</feature>
<accession>A0A223KSX1</accession>
<proteinExistence type="predicted"/>
<keyword evidence="2" id="KW-1133">Transmembrane helix</keyword>
<gene>
    <name evidence="3" type="ORF">BC6307_14775</name>
</gene>
<keyword evidence="4" id="KW-1185">Reference proteome</keyword>
<feature type="transmembrane region" description="Helical" evidence="2">
    <location>
        <begin position="7"/>
        <end position="26"/>
    </location>
</feature>
<evidence type="ECO:0000256" key="1">
    <source>
        <dbReference type="SAM" id="MobiDB-lite"/>
    </source>
</evidence>
<keyword evidence="2" id="KW-0812">Transmembrane</keyword>
<feature type="compositionally biased region" description="Basic residues" evidence="1">
    <location>
        <begin position="98"/>
        <end position="110"/>
    </location>
</feature>
<evidence type="ECO:0000313" key="4">
    <source>
        <dbReference type="Proteomes" id="UP000215224"/>
    </source>
</evidence>
<keyword evidence="2" id="KW-0472">Membrane</keyword>
<feature type="region of interest" description="Disordered" evidence="1">
    <location>
        <begin position="89"/>
        <end position="110"/>
    </location>
</feature>
<reference evidence="3 4" key="1">
    <citation type="submission" date="2016-12" db="EMBL/GenBank/DDBJ databases">
        <title>The whole genome sequencing and assembly of Bacillus cohnii DSM 6307T strain.</title>
        <authorList>
            <person name="Lee Y.-J."/>
            <person name="Yi H."/>
            <person name="Bahn Y.-S."/>
            <person name="Kim J.F."/>
            <person name="Lee D.-W."/>
        </authorList>
    </citation>
    <scope>NUCLEOTIDE SEQUENCE [LARGE SCALE GENOMIC DNA]</scope>
    <source>
        <strain evidence="3 4">DSM 6307</strain>
    </source>
</reference>
<evidence type="ECO:0000313" key="3">
    <source>
        <dbReference type="EMBL" id="AST92467.1"/>
    </source>
</evidence>
<name>A0A223KSX1_9BACI</name>
<dbReference type="InterPro" id="IPR048110">
    <property type="entry name" value="SA1362/YqhP-like"/>
</dbReference>
<organism evidence="3 4">
    <name type="scientific">Sutcliffiella cohnii</name>
    <dbReference type="NCBI Taxonomy" id="33932"/>
    <lineage>
        <taxon>Bacteria</taxon>
        <taxon>Bacillati</taxon>
        <taxon>Bacillota</taxon>
        <taxon>Bacilli</taxon>
        <taxon>Bacillales</taxon>
        <taxon>Bacillaceae</taxon>
        <taxon>Sutcliffiella</taxon>
    </lineage>
</organism>
<protein>
    <submittedName>
        <fullName evidence="3">Uncharacterized protein</fullName>
    </submittedName>
</protein>